<reference evidence="1" key="1">
    <citation type="submission" date="2021-04" db="EMBL/GenBank/DDBJ databases">
        <title>Genome based classification of Actinospica acidithermotolerans sp. nov., an actinobacterium isolated from an Indonesian hot spring.</title>
        <authorList>
            <person name="Kusuma A.B."/>
            <person name="Putra K.E."/>
            <person name="Nafisah S."/>
            <person name="Loh J."/>
            <person name="Nouioui I."/>
            <person name="Goodfellow M."/>
        </authorList>
    </citation>
    <scope>NUCLEOTIDE SEQUENCE</scope>
    <source>
        <strain evidence="1">MGRD01-02</strain>
    </source>
</reference>
<protein>
    <submittedName>
        <fullName evidence="1">Uncharacterized protein</fullName>
    </submittedName>
</protein>
<organism evidence="1 2">
    <name type="scientific">Actinospica acidithermotolerans</name>
    <dbReference type="NCBI Taxonomy" id="2828514"/>
    <lineage>
        <taxon>Bacteria</taxon>
        <taxon>Bacillati</taxon>
        <taxon>Actinomycetota</taxon>
        <taxon>Actinomycetes</taxon>
        <taxon>Catenulisporales</taxon>
        <taxon>Actinospicaceae</taxon>
        <taxon>Actinospica</taxon>
    </lineage>
</organism>
<accession>A0A941IKD1</accession>
<gene>
    <name evidence="1" type="ORF">KDK95_29355</name>
</gene>
<dbReference type="AlphaFoldDB" id="A0A941IKD1"/>
<evidence type="ECO:0000313" key="1">
    <source>
        <dbReference type="EMBL" id="MBR7830444.1"/>
    </source>
</evidence>
<comment type="caution">
    <text evidence="1">The sequence shown here is derived from an EMBL/GenBank/DDBJ whole genome shotgun (WGS) entry which is preliminary data.</text>
</comment>
<keyword evidence="2" id="KW-1185">Reference proteome</keyword>
<name>A0A941IKD1_9ACTN</name>
<sequence>MPTTTPSAEAEDRPSSRPGAASRLITAIEALVPDPATARPGSGDVAEAELNPFHLAGRAAGLALGVARASGDESFPGAFAHTALASGIEWCITDPAARLAVLHFLAGAFYDLSLGILLPDVTAAAMLLMSAAELALVESADESVEQAEEAALELRERIHRCAVAIALRAEQSQARPETGS</sequence>
<dbReference type="RefSeq" id="WP_212521570.1">
    <property type="nucleotide sequence ID" value="NZ_JAGSOH010000133.1"/>
</dbReference>
<dbReference type="EMBL" id="JAGSOH010000133">
    <property type="protein sequence ID" value="MBR7830444.1"/>
    <property type="molecule type" value="Genomic_DNA"/>
</dbReference>
<evidence type="ECO:0000313" key="2">
    <source>
        <dbReference type="Proteomes" id="UP000676325"/>
    </source>
</evidence>
<proteinExistence type="predicted"/>
<dbReference type="Proteomes" id="UP000676325">
    <property type="component" value="Unassembled WGS sequence"/>
</dbReference>